<dbReference type="GO" id="GO:0016746">
    <property type="term" value="F:acyltransferase activity"/>
    <property type="evidence" value="ECO:0007669"/>
    <property type="project" value="UniProtKB-KW"/>
</dbReference>
<feature type="domain" description="N-acetyltransferase" evidence="1">
    <location>
        <begin position="1"/>
        <end position="85"/>
    </location>
</feature>
<protein>
    <submittedName>
        <fullName evidence="2">GNAT family N-acetyltransferase</fullName>
        <ecNumber evidence="2">2.3.-.-</ecNumber>
    </submittedName>
</protein>
<dbReference type="InterPro" id="IPR016181">
    <property type="entry name" value="Acyl_CoA_acyltransferase"/>
</dbReference>
<evidence type="ECO:0000313" key="3">
    <source>
        <dbReference type="Proteomes" id="UP001595851"/>
    </source>
</evidence>
<dbReference type="EC" id="2.3.-.-" evidence="2"/>
<organism evidence="2 3">
    <name type="scientific">Nonomuraea purpurea</name>
    <dbReference type="NCBI Taxonomy" id="1849276"/>
    <lineage>
        <taxon>Bacteria</taxon>
        <taxon>Bacillati</taxon>
        <taxon>Actinomycetota</taxon>
        <taxon>Actinomycetes</taxon>
        <taxon>Streptosporangiales</taxon>
        <taxon>Streptosporangiaceae</taxon>
        <taxon>Nonomuraea</taxon>
    </lineage>
</organism>
<dbReference type="EMBL" id="JBHSBI010000030">
    <property type="protein sequence ID" value="MFC4013769.1"/>
    <property type="molecule type" value="Genomic_DNA"/>
</dbReference>
<reference evidence="3" key="1">
    <citation type="journal article" date="2019" name="Int. J. Syst. Evol. Microbiol.">
        <title>The Global Catalogue of Microorganisms (GCM) 10K type strain sequencing project: providing services to taxonomists for standard genome sequencing and annotation.</title>
        <authorList>
            <consortium name="The Broad Institute Genomics Platform"/>
            <consortium name="The Broad Institute Genome Sequencing Center for Infectious Disease"/>
            <person name="Wu L."/>
            <person name="Ma J."/>
        </authorList>
    </citation>
    <scope>NUCLEOTIDE SEQUENCE [LARGE SCALE GENOMIC DNA]</scope>
    <source>
        <strain evidence="3">TBRC 1276</strain>
    </source>
</reference>
<dbReference type="InterPro" id="IPR000182">
    <property type="entry name" value="GNAT_dom"/>
</dbReference>
<dbReference type="PROSITE" id="PS51186">
    <property type="entry name" value="GNAT"/>
    <property type="match status" value="1"/>
</dbReference>
<dbReference type="RefSeq" id="WP_379533624.1">
    <property type="nucleotide sequence ID" value="NZ_JBHSBI010000030.1"/>
</dbReference>
<dbReference type="SUPFAM" id="SSF55729">
    <property type="entry name" value="Acyl-CoA N-acyltransferases (Nat)"/>
    <property type="match status" value="1"/>
</dbReference>
<name>A0ABV8GNK1_9ACTN</name>
<evidence type="ECO:0000259" key="1">
    <source>
        <dbReference type="PROSITE" id="PS51186"/>
    </source>
</evidence>
<comment type="caution">
    <text evidence="2">The sequence shown here is derived from an EMBL/GenBank/DDBJ whole genome shotgun (WGS) entry which is preliminary data.</text>
</comment>
<proteinExistence type="predicted"/>
<dbReference type="Gene3D" id="3.40.630.30">
    <property type="match status" value="1"/>
</dbReference>
<keyword evidence="3" id="KW-1185">Reference proteome</keyword>
<gene>
    <name evidence="2" type="ORF">ACFOY2_41540</name>
</gene>
<dbReference type="Proteomes" id="UP001595851">
    <property type="component" value="Unassembled WGS sequence"/>
</dbReference>
<accession>A0ABV8GNK1</accession>
<sequence>MLSGFRGLSPLVRGQGYGRVMLEAAMVQAFADPVVQRVGLGVYARNVGAMRLYEQLGFRRESVNPEASRVGGEWWAAVTMGLSRDAWRP</sequence>
<dbReference type="Pfam" id="PF00583">
    <property type="entry name" value="Acetyltransf_1"/>
    <property type="match status" value="1"/>
</dbReference>
<keyword evidence="2" id="KW-0808">Transferase</keyword>
<keyword evidence="2" id="KW-0012">Acyltransferase</keyword>
<evidence type="ECO:0000313" key="2">
    <source>
        <dbReference type="EMBL" id="MFC4013769.1"/>
    </source>
</evidence>